<keyword evidence="6 9" id="KW-1133">Transmembrane helix</keyword>
<feature type="transmembrane region" description="Helical" evidence="9">
    <location>
        <begin position="84"/>
        <end position="108"/>
    </location>
</feature>
<keyword evidence="4 8" id="KW-0812">Transmembrane</keyword>
<evidence type="ECO:0000256" key="1">
    <source>
        <dbReference type="ARBA" id="ARBA00004141"/>
    </source>
</evidence>
<comment type="function">
    <text evidence="8">Component of the cytochrome c oxidase, the last enzyme in the mitochondrial electron transport chain which drives oxidative phosphorylation. The respiratory chain contains 3 multisubunit complexes succinate dehydrogenase (complex II, CII), ubiquinol-cytochrome c oxidoreductase (cytochrome b-c1 complex, complex III, CIII) and cytochrome c oxidase (complex IV, CIV), that cooperate to transfer electrons derived from NADH and succinate to molecular oxygen, creating an electrochemical gradient over the inner membrane that drives transmembrane transport and the ATP synthase. Cytochrome c oxidase is the component of the respiratory chain that catalyzes the reduction of oxygen to water. Electrons originating from reduced cytochrome c in the intermembrane space (IMS) are transferred via the dinuclear copper A center (CU(A)) of subunit 2 and heme A of subunit 1 to the active site in subunit 1, a binuclear center (BNC) formed by heme A3 and copper B (CU(B)). The BNC reduces molecular oxygen to 2 water molecules using 4 electrons from cytochrome c in the IMS and 4 protons from the mitochondrial matrix.</text>
</comment>
<dbReference type="Pfam" id="PF00510">
    <property type="entry name" value="COX3"/>
    <property type="match status" value="1"/>
</dbReference>
<dbReference type="EMBL" id="MH001226">
    <property type="protein sequence ID" value="AYC65868.1"/>
    <property type="molecule type" value="Genomic_DNA"/>
</dbReference>
<evidence type="ECO:0000256" key="9">
    <source>
        <dbReference type="SAM" id="Phobius"/>
    </source>
</evidence>
<sequence length="265" mass="30755">MSALFKNGFHPFHIVDLSPWPILGSFSVMSSMLNFYLVLNSMVPLNYFLISLVSLLMILYQWWRDVLRESNYQGMHSLKVRSGLYLGMVMFILSEVMFFFSFFFGYFFSSLNPSIDIGNCWPPSGIQSLNFLGIPFLNTVILISSGISITWGHHAMINSNFFQSVISIFLTILLGFFFLYLQALEYFEISFSMADSVYGSLFFIATGFHGIHVFIGVLFISVAFMKLFLVFPQKSYVCFEMAAWYWHFVDVVWLFLFISIYWWGS</sequence>
<feature type="transmembrane region" description="Helical" evidence="9">
    <location>
        <begin position="201"/>
        <end position="231"/>
    </location>
</feature>
<dbReference type="GO" id="GO:0005739">
    <property type="term" value="C:mitochondrion"/>
    <property type="evidence" value="ECO:0007669"/>
    <property type="project" value="TreeGrafter"/>
</dbReference>
<feature type="domain" description="Heme-copper oxidase subunit III family profile" evidence="10">
    <location>
        <begin position="8"/>
        <end position="265"/>
    </location>
</feature>
<dbReference type="InterPro" id="IPR024791">
    <property type="entry name" value="Cyt_c/ubiquinol_Oxase_su3"/>
</dbReference>
<dbReference type="SUPFAM" id="SSF81452">
    <property type="entry name" value="Cytochrome c oxidase subunit III-like"/>
    <property type="match status" value="1"/>
</dbReference>
<name>A0A386B2B9_9NEOP</name>
<dbReference type="GO" id="GO:0016020">
    <property type="term" value="C:membrane"/>
    <property type="evidence" value="ECO:0007669"/>
    <property type="project" value="UniProtKB-SubCell"/>
</dbReference>
<keyword evidence="7 9" id="KW-0472">Membrane</keyword>
<evidence type="ECO:0000256" key="5">
    <source>
        <dbReference type="ARBA" id="ARBA00022967"/>
    </source>
</evidence>
<dbReference type="GO" id="GO:0004129">
    <property type="term" value="F:cytochrome-c oxidase activity"/>
    <property type="evidence" value="ECO:0007669"/>
    <property type="project" value="InterPro"/>
</dbReference>
<proteinExistence type="inferred from homology"/>
<evidence type="ECO:0000313" key="11">
    <source>
        <dbReference type="EMBL" id="AYC65868.1"/>
    </source>
</evidence>
<keyword evidence="8 11" id="KW-0496">Mitochondrion</keyword>
<dbReference type="PANTHER" id="PTHR11403">
    <property type="entry name" value="CYTOCHROME C OXIDASE SUBUNIT III"/>
    <property type="match status" value="1"/>
</dbReference>
<dbReference type="CDD" id="cd01665">
    <property type="entry name" value="Cyt_c_Oxidase_III"/>
    <property type="match status" value="1"/>
</dbReference>
<dbReference type="InterPro" id="IPR035973">
    <property type="entry name" value="Cyt_c_oxidase_su3-like_sf"/>
</dbReference>
<evidence type="ECO:0000256" key="8">
    <source>
        <dbReference type="RuleBase" id="RU003375"/>
    </source>
</evidence>
<organism evidence="11">
    <name type="scientific">Falcolipeurus quadripustulatus</name>
    <dbReference type="NCBI Taxonomy" id="2358485"/>
    <lineage>
        <taxon>Eukaryota</taxon>
        <taxon>Metazoa</taxon>
        <taxon>Ecdysozoa</taxon>
        <taxon>Arthropoda</taxon>
        <taxon>Hexapoda</taxon>
        <taxon>Insecta</taxon>
        <taxon>Pterygota</taxon>
        <taxon>Neoptera</taxon>
        <taxon>Paraneoptera</taxon>
        <taxon>Psocodea</taxon>
        <taxon>Troctomorpha</taxon>
        <taxon>Phthiraptera</taxon>
        <taxon>Ischnocera</taxon>
        <taxon>Philopteridae</taxon>
        <taxon>Falcolipeurus</taxon>
    </lineage>
</organism>
<dbReference type="Gene3D" id="1.20.120.80">
    <property type="entry name" value="Cytochrome c oxidase, subunit III, four-helix bundle"/>
    <property type="match status" value="1"/>
</dbReference>
<feature type="transmembrane region" description="Helical" evidence="9">
    <location>
        <begin position="45"/>
        <end position="63"/>
    </location>
</feature>
<evidence type="ECO:0000256" key="3">
    <source>
        <dbReference type="ARBA" id="ARBA00015944"/>
    </source>
</evidence>
<evidence type="ECO:0000256" key="4">
    <source>
        <dbReference type="ARBA" id="ARBA00022692"/>
    </source>
</evidence>
<protein>
    <recommendedName>
        <fullName evidence="3 8">Cytochrome c oxidase subunit 3</fullName>
    </recommendedName>
</protein>
<dbReference type="InterPro" id="IPR000298">
    <property type="entry name" value="Cyt_c_oxidase-like_su3"/>
</dbReference>
<feature type="transmembrane region" description="Helical" evidence="9">
    <location>
        <begin position="161"/>
        <end position="181"/>
    </location>
</feature>
<evidence type="ECO:0000259" key="10">
    <source>
        <dbReference type="PROSITE" id="PS50253"/>
    </source>
</evidence>
<feature type="transmembrane region" description="Helical" evidence="9">
    <location>
        <begin position="128"/>
        <end position="149"/>
    </location>
</feature>
<accession>A0A386B2B9</accession>
<geneLocation type="mitochondrion" evidence="11"/>
<comment type="similarity">
    <text evidence="2 8">Belongs to the cytochrome c oxidase subunit 3 family.</text>
</comment>
<evidence type="ECO:0000256" key="7">
    <source>
        <dbReference type="ARBA" id="ARBA00023136"/>
    </source>
</evidence>
<evidence type="ECO:0000256" key="6">
    <source>
        <dbReference type="ARBA" id="ARBA00022989"/>
    </source>
</evidence>
<evidence type="ECO:0000256" key="2">
    <source>
        <dbReference type="ARBA" id="ARBA00010581"/>
    </source>
</evidence>
<comment type="subcellular location">
    <subcellularLocation>
        <location evidence="1">Membrane</location>
        <topology evidence="1">Multi-pass membrane protein</topology>
    </subcellularLocation>
</comment>
<dbReference type="AlphaFoldDB" id="A0A386B2B9"/>
<dbReference type="PANTHER" id="PTHR11403:SF7">
    <property type="entry name" value="CYTOCHROME C OXIDASE SUBUNIT 3"/>
    <property type="match status" value="1"/>
</dbReference>
<reference evidence="11" key="1">
    <citation type="journal article" date="2018" name="Syst. Biol.">
        <title>Mitochondrial Genome Fragmentation Unites the Parasitic Lice of Eutherian Mammals.</title>
        <authorList>
            <person name="Song F."/>
            <person name="Li H."/>
            <person name="Liu G.-H."/>
            <person name="Wang W."/>
            <person name="James P."/>
            <person name="Colwell D.D."/>
            <person name="Tran A."/>
            <person name="Gong S."/>
            <person name="Cai W."/>
            <person name="Shao R."/>
        </authorList>
    </citation>
    <scope>NUCLEOTIDE SEQUENCE</scope>
</reference>
<dbReference type="PROSITE" id="PS50253">
    <property type="entry name" value="COX3"/>
    <property type="match status" value="1"/>
</dbReference>
<dbReference type="InterPro" id="IPR013833">
    <property type="entry name" value="Cyt_c_oxidase_su3_a-hlx"/>
</dbReference>
<dbReference type="GO" id="GO:0006123">
    <property type="term" value="P:mitochondrial electron transport, cytochrome c to oxygen"/>
    <property type="evidence" value="ECO:0007669"/>
    <property type="project" value="TreeGrafter"/>
</dbReference>
<keyword evidence="5" id="KW-1278">Translocase</keyword>
<gene>
    <name evidence="11" type="primary">COX3</name>
</gene>
<dbReference type="Gene3D" id="1.10.287.70">
    <property type="match status" value="1"/>
</dbReference>
<dbReference type="InterPro" id="IPR033945">
    <property type="entry name" value="Cyt_c_oxase_su3_dom"/>
</dbReference>
<feature type="transmembrane region" description="Helical" evidence="9">
    <location>
        <begin position="243"/>
        <end position="263"/>
    </location>
</feature>